<dbReference type="InterPro" id="IPR006439">
    <property type="entry name" value="HAD-SF_hydro_IA"/>
</dbReference>
<dbReference type="STRING" id="1469647.BC351_16205"/>
<name>A0A1V4HQT0_9BACL</name>
<keyword evidence="2" id="KW-1185">Reference proteome</keyword>
<dbReference type="EMBL" id="MBTG01000003">
    <property type="protein sequence ID" value="OPH60741.1"/>
    <property type="molecule type" value="Genomic_DNA"/>
</dbReference>
<sequence>MSKVNGIHGIIFDMDNTLLQSHIQFKAMKEEVAELLMQQGYLGASFSMENHTTSTILANAQKEGAPSHLIEAALQIAQKHELRGMEGAGLEPGAMELLDALKGHFKLVIVTNNSLAAAQQALEITGIKDHFDLIVGREQMDAMKPAPSGYLVAMRHFPELQAKGWLSVGDSWIDGQASRDAHIPFISYGRTTYAMEEKGVQPIAHIDKLLSLLDYV</sequence>
<comment type="caution">
    <text evidence="1">The sequence shown here is derived from an EMBL/GenBank/DDBJ whole genome shotgun (WGS) entry which is preliminary data.</text>
</comment>
<gene>
    <name evidence="1" type="ORF">BC351_16205</name>
</gene>
<dbReference type="Gene3D" id="1.10.150.730">
    <property type="match status" value="1"/>
</dbReference>
<dbReference type="PRINTS" id="PR00413">
    <property type="entry name" value="HADHALOGNASE"/>
</dbReference>
<dbReference type="RefSeq" id="WP_079409493.1">
    <property type="nucleotide sequence ID" value="NZ_MBTG01000003.1"/>
</dbReference>
<dbReference type="InterPro" id="IPR023214">
    <property type="entry name" value="HAD_sf"/>
</dbReference>
<dbReference type="GO" id="GO:0008967">
    <property type="term" value="F:phosphoglycolate phosphatase activity"/>
    <property type="evidence" value="ECO:0007669"/>
    <property type="project" value="TreeGrafter"/>
</dbReference>
<protein>
    <submittedName>
        <fullName evidence="1">Haloacid dehalogenase</fullName>
    </submittedName>
</protein>
<dbReference type="Gene3D" id="3.40.50.1000">
    <property type="entry name" value="HAD superfamily/HAD-like"/>
    <property type="match status" value="1"/>
</dbReference>
<proteinExistence type="predicted"/>
<dbReference type="SFLD" id="SFLDG01129">
    <property type="entry name" value="C1.5:_HAD__Beta-PGM__Phosphata"/>
    <property type="match status" value="1"/>
</dbReference>
<dbReference type="GO" id="GO:0006281">
    <property type="term" value="P:DNA repair"/>
    <property type="evidence" value="ECO:0007669"/>
    <property type="project" value="TreeGrafter"/>
</dbReference>
<accession>A0A1V4HQT0</accession>
<dbReference type="Proteomes" id="UP000190626">
    <property type="component" value="Unassembled WGS sequence"/>
</dbReference>
<dbReference type="AlphaFoldDB" id="A0A1V4HQT0"/>
<dbReference type="GO" id="GO:0005829">
    <property type="term" value="C:cytosol"/>
    <property type="evidence" value="ECO:0007669"/>
    <property type="project" value="TreeGrafter"/>
</dbReference>
<dbReference type="InterPro" id="IPR041492">
    <property type="entry name" value="HAD_2"/>
</dbReference>
<evidence type="ECO:0000313" key="1">
    <source>
        <dbReference type="EMBL" id="OPH60741.1"/>
    </source>
</evidence>
<reference evidence="2" key="1">
    <citation type="submission" date="2016-07" db="EMBL/GenBank/DDBJ databases">
        <authorList>
            <person name="Florea S."/>
            <person name="Webb J.S."/>
            <person name="Jaromczyk J."/>
            <person name="Schardl C.L."/>
        </authorList>
    </citation>
    <scope>NUCLEOTIDE SEQUENCE [LARGE SCALE GENOMIC DNA]</scope>
    <source>
        <strain evidence="2">CY1</strain>
    </source>
</reference>
<dbReference type="InterPro" id="IPR036412">
    <property type="entry name" value="HAD-like_sf"/>
</dbReference>
<dbReference type="SFLD" id="SFLDS00003">
    <property type="entry name" value="Haloacid_Dehalogenase"/>
    <property type="match status" value="1"/>
</dbReference>
<organism evidence="1 2">
    <name type="scientific">Paenibacillus ferrarius</name>
    <dbReference type="NCBI Taxonomy" id="1469647"/>
    <lineage>
        <taxon>Bacteria</taxon>
        <taxon>Bacillati</taxon>
        <taxon>Bacillota</taxon>
        <taxon>Bacilli</taxon>
        <taxon>Bacillales</taxon>
        <taxon>Paenibacillaceae</taxon>
        <taxon>Paenibacillus</taxon>
    </lineage>
</organism>
<dbReference type="OrthoDB" id="9807630at2"/>
<dbReference type="PANTHER" id="PTHR43434">
    <property type="entry name" value="PHOSPHOGLYCOLATE PHOSPHATASE"/>
    <property type="match status" value="1"/>
</dbReference>
<dbReference type="NCBIfam" id="TIGR01549">
    <property type="entry name" value="HAD-SF-IA-v1"/>
    <property type="match status" value="1"/>
</dbReference>
<dbReference type="InterPro" id="IPR050155">
    <property type="entry name" value="HAD-like_hydrolase_sf"/>
</dbReference>
<dbReference type="PANTHER" id="PTHR43434:SF1">
    <property type="entry name" value="PHOSPHOGLYCOLATE PHOSPHATASE"/>
    <property type="match status" value="1"/>
</dbReference>
<dbReference type="Pfam" id="PF13419">
    <property type="entry name" value="HAD_2"/>
    <property type="match status" value="1"/>
</dbReference>
<evidence type="ECO:0000313" key="2">
    <source>
        <dbReference type="Proteomes" id="UP000190626"/>
    </source>
</evidence>
<dbReference type="SUPFAM" id="SSF56784">
    <property type="entry name" value="HAD-like"/>
    <property type="match status" value="1"/>
</dbReference>